<dbReference type="InterPro" id="IPR002589">
    <property type="entry name" value="Macro_dom"/>
</dbReference>
<dbReference type="AlphaFoldDB" id="A0A1R3H008"/>
<keyword evidence="6" id="KW-0067">ATP-binding</keyword>
<feature type="signal peptide" evidence="10">
    <location>
        <begin position="1"/>
        <end position="25"/>
    </location>
</feature>
<dbReference type="SMART" id="SM00220">
    <property type="entry name" value="S_TKc"/>
    <property type="match status" value="1"/>
</dbReference>
<keyword evidence="2" id="KW-0723">Serine/threonine-protein kinase</keyword>
<name>A0A1R3H008_COCAP</name>
<evidence type="ECO:0000313" key="13">
    <source>
        <dbReference type="EMBL" id="OMO63682.1"/>
    </source>
</evidence>
<keyword evidence="10" id="KW-0732">Signal</keyword>
<comment type="caution">
    <text evidence="13">The sequence shown here is derived from an EMBL/GenBank/DDBJ whole genome shotgun (WGS) entry which is preliminary data.</text>
</comment>
<dbReference type="PROSITE" id="PS51154">
    <property type="entry name" value="MACRO"/>
    <property type="match status" value="1"/>
</dbReference>
<evidence type="ECO:0000256" key="7">
    <source>
        <dbReference type="ARBA" id="ARBA00047899"/>
    </source>
</evidence>
<evidence type="ECO:0000259" key="12">
    <source>
        <dbReference type="PROSITE" id="PS51154"/>
    </source>
</evidence>
<dbReference type="InterPro" id="IPR008271">
    <property type="entry name" value="Ser/Thr_kinase_AS"/>
</dbReference>
<evidence type="ECO:0000259" key="11">
    <source>
        <dbReference type="PROSITE" id="PS50011"/>
    </source>
</evidence>
<keyword evidence="3" id="KW-0808">Transferase</keyword>
<dbReference type="EMBL" id="AWWV01012899">
    <property type="protein sequence ID" value="OMO63682.1"/>
    <property type="molecule type" value="Genomic_DNA"/>
</dbReference>
<feature type="chain" id="PRO_5012096654" description="non-specific serine/threonine protein kinase" evidence="10">
    <location>
        <begin position="26"/>
        <end position="573"/>
    </location>
</feature>
<evidence type="ECO:0000256" key="10">
    <source>
        <dbReference type="SAM" id="SignalP"/>
    </source>
</evidence>
<dbReference type="GO" id="GO:0005524">
    <property type="term" value="F:ATP binding"/>
    <property type="evidence" value="ECO:0007669"/>
    <property type="project" value="UniProtKB-KW"/>
</dbReference>
<dbReference type="PROSITE" id="PS50011">
    <property type="entry name" value="PROTEIN_KINASE_DOM"/>
    <property type="match status" value="1"/>
</dbReference>
<dbReference type="CDD" id="cd02908">
    <property type="entry name" value="Macro_OAADPr_deacetylase"/>
    <property type="match status" value="1"/>
</dbReference>
<comment type="catalytic activity">
    <reaction evidence="8">
        <text>L-seryl-[protein] + ATP = O-phospho-L-seryl-[protein] + ADP + H(+)</text>
        <dbReference type="Rhea" id="RHEA:17989"/>
        <dbReference type="Rhea" id="RHEA-COMP:9863"/>
        <dbReference type="Rhea" id="RHEA-COMP:11604"/>
        <dbReference type="ChEBI" id="CHEBI:15378"/>
        <dbReference type="ChEBI" id="CHEBI:29999"/>
        <dbReference type="ChEBI" id="CHEBI:30616"/>
        <dbReference type="ChEBI" id="CHEBI:83421"/>
        <dbReference type="ChEBI" id="CHEBI:456216"/>
        <dbReference type="EC" id="2.7.11.1"/>
    </reaction>
</comment>
<dbReference type="GO" id="GO:0004674">
    <property type="term" value="F:protein serine/threonine kinase activity"/>
    <property type="evidence" value="ECO:0007669"/>
    <property type="project" value="UniProtKB-KW"/>
</dbReference>
<comment type="catalytic activity">
    <reaction evidence="7">
        <text>L-threonyl-[protein] + ATP = O-phospho-L-threonyl-[protein] + ADP + H(+)</text>
        <dbReference type="Rhea" id="RHEA:46608"/>
        <dbReference type="Rhea" id="RHEA-COMP:11060"/>
        <dbReference type="Rhea" id="RHEA-COMP:11605"/>
        <dbReference type="ChEBI" id="CHEBI:15378"/>
        <dbReference type="ChEBI" id="CHEBI:30013"/>
        <dbReference type="ChEBI" id="CHEBI:30616"/>
        <dbReference type="ChEBI" id="CHEBI:61977"/>
        <dbReference type="ChEBI" id="CHEBI:456216"/>
        <dbReference type="EC" id="2.7.11.1"/>
    </reaction>
</comment>
<dbReference type="Gramene" id="OMO63682">
    <property type="protein sequence ID" value="OMO63682"/>
    <property type="gene ID" value="CCACVL1_22355"/>
</dbReference>
<evidence type="ECO:0000256" key="3">
    <source>
        <dbReference type="ARBA" id="ARBA00022679"/>
    </source>
</evidence>
<dbReference type="SUPFAM" id="SSF52949">
    <property type="entry name" value="Macro domain-like"/>
    <property type="match status" value="1"/>
</dbReference>
<sequence>MRSCSFLFRAIKVSAFQSLPTLTLASPSSAAFCLYPKPSTCKILSRRHHSTTFHNPLKPSLTSSTASGVVGFSKMASAAGEEDGQFKLSETSLLKINKGDITKWFVDGSSDAIFLAIGGFWFVYSMVKIEHKDCSNDNLLQVNPANQKMLGGGGADGAIHRAAGLELRDACYEVPEVQPGIRCPTGEARITPGFKLPASHVIHTVGPIYDYDEDPRASLRNAYKNSLTVAKENNIQYIAFPAISCGVYGYPFEEAATVAISTVKEFANDIKEGCRSDLSDLNACDACFRSVGEVLSKLVSLDGNVTDDTDCLNFVVLYATGIVNEFGPETDGCVECAFGLNLNEQSRSKGSVHLLWLRILIPATMIILIGGFSYLVYRILKNRIKPMDDNELEIVQEIQRSSSAPQKFRLKELKAATDSMLLTNLDFIAEVTVIGNLHHKNLVKLIGWCYESNELLLVYEFMPSGSLDRFIFRNTVPNNAADHNATLNWETRHNIICGVARALDYLHNGCEKRVIHRDIKASNIMLDSEFNARLGDFGLARTIQMKEKTHHSTKEIAGTPGYMAIGIAPGLDS</sequence>
<keyword evidence="5" id="KW-0418">Kinase</keyword>
<organism evidence="13 14">
    <name type="scientific">Corchorus capsularis</name>
    <name type="common">Jute</name>
    <dbReference type="NCBI Taxonomy" id="210143"/>
    <lineage>
        <taxon>Eukaryota</taxon>
        <taxon>Viridiplantae</taxon>
        <taxon>Streptophyta</taxon>
        <taxon>Embryophyta</taxon>
        <taxon>Tracheophyta</taxon>
        <taxon>Spermatophyta</taxon>
        <taxon>Magnoliopsida</taxon>
        <taxon>eudicotyledons</taxon>
        <taxon>Gunneridae</taxon>
        <taxon>Pentapetalae</taxon>
        <taxon>rosids</taxon>
        <taxon>malvids</taxon>
        <taxon>Malvales</taxon>
        <taxon>Malvaceae</taxon>
        <taxon>Grewioideae</taxon>
        <taxon>Apeibeae</taxon>
        <taxon>Corchorus</taxon>
    </lineage>
</organism>
<dbReference type="SUPFAM" id="SSF56112">
    <property type="entry name" value="Protein kinase-like (PK-like)"/>
    <property type="match status" value="1"/>
</dbReference>
<evidence type="ECO:0000256" key="4">
    <source>
        <dbReference type="ARBA" id="ARBA00022741"/>
    </source>
</evidence>
<evidence type="ECO:0000313" key="14">
    <source>
        <dbReference type="Proteomes" id="UP000188268"/>
    </source>
</evidence>
<dbReference type="PROSITE" id="PS00108">
    <property type="entry name" value="PROTEIN_KINASE_ST"/>
    <property type="match status" value="1"/>
</dbReference>
<proteinExistence type="predicted"/>
<evidence type="ECO:0000256" key="9">
    <source>
        <dbReference type="SAM" id="Phobius"/>
    </source>
</evidence>
<dbReference type="OrthoDB" id="6133115at2759"/>
<feature type="transmembrane region" description="Helical" evidence="9">
    <location>
        <begin position="355"/>
        <end position="377"/>
    </location>
</feature>
<dbReference type="Pfam" id="PF01661">
    <property type="entry name" value="Macro"/>
    <property type="match status" value="1"/>
</dbReference>
<feature type="domain" description="Macro" evidence="12">
    <location>
        <begin position="81"/>
        <end position="279"/>
    </location>
</feature>
<evidence type="ECO:0000256" key="1">
    <source>
        <dbReference type="ARBA" id="ARBA00012513"/>
    </source>
</evidence>
<dbReference type="GO" id="GO:0051707">
    <property type="term" value="P:response to other organism"/>
    <property type="evidence" value="ECO:0007669"/>
    <property type="project" value="UniProtKB-ARBA"/>
</dbReference>
<dbReference type="InterPro" id="IPR011009">
    <property type="entry name" value="Kinase-like_dom_sf"/>
</dbReference>
<evidence type="ECO:0000256" key="8">
    <source>
        <dbReference type="ARBA" id="ARBA00048679"/>
    </source>
</evidence>
<dbReference type="Proteomes" id="UP000188268">
    <property type="component" value="Unassembled WGS sequence"/>
</dbReference>
<dbReference type="Gene3D" id="1.10.510.10">
    <property type="entry name" value="Transferase(Phosphotransferase) domain 1"/>
    <property type="match status" value="1"/>
</dbReference>
<dbReference type="InterPro" id="IPR043472">
    <property type="entry name" value="Macro_dom-like"/>
</dbReference>
<dbReference type="InterPro" id="IPR001245">
    <property type="entry name" value="Ser-Thr/Tyr_kinase_cat_dom"/>
</dbReference>
<dbReference type="EC" id="2.7.11.1" evidence="1"/>
<keyword evidence="9" id="KW-0812">Transmembrane</keyword>
<protein>
    <recommendedName>
        <fullName evidence="1">non-specific serine/threonine protein kinase</fullName>
        <ecNumber evidence="1">2.7.11.1</ecNumber>
    </recommendedName>
</protein>
<dbReference type="SMART" id="SM00506">
    <property type="entry name" value="A1pp"/>
    <property type="match status" value="1"/>
</dbReference>
<keyword evidence="14" id="KW-1185">Reference proteome</keyword>
<dbReference type="InterPro" id="IPR000719">
    <property type="entry name" value="Prot_kinase_dom"/>
</dbReference>
<dbReference type="InterPro" id="IPR050528">
    <property type="entry name" value="L-type_Lectin-RKs"/>
</dbReference>
<gene>
    <name evidence="13" type="ORF">CCACVL1_22355</name>
</gene>
<dbReference type="Gene3D" id="3.40.220.10">
    <property type="entry name" value="Leucine Aminopeptidase, subunit E, domain 1"/>
    <property type="match status" value="1"/>
</dbReference>
<accession>A0A1R3H008</accession>
<evidence type="ECO:0000256" key="2">
    <source>
        <dbReference type="ARBA" id="ARBA00022527"/>
    </source>
</evidence>
<keyword evidence="9" id="KW-0472">Membrane</keyword>
<dbReference type="FunFam" id="1.10.510.10:FF:001023">
    <property type="entry name" value="Os07g0541700 protein"/>
    <property type="match status" value="1"/>
</dbReference>
<feature type="domain" description="Protein kinase" evidence="11">
    <location>
        <begin position="361"/>
        <end position="573"/>
    </location>
</feature>
<keyword evidence="4" id="KW-0547">Nucleotide-binding</keyword>
<keyword evidence="9" id="KW-1133">Transmembrane helix</keyword>
<dbReference type="STRING" id="210143.A0A1R3H008"/>
<reference evidence="13 14" key="1">
    <citation type="submission" date="2013-09" db="EMBL/GenBank/DDBJ databases">
        <title>Corchorus capsularis genome sequencing.</title>
        <authorList>
            <person name="Alam M."/>
            <person name="Haque M.S."/>
            <person name="Islam M.S."/>
            <person name="Emdad E.M."/>
            <person name="Islam M.M."/>
            <person name="Ahmed B."/>
            <person name="Halim A."/>
            <person name="Hossen Q.M.M."/>
            <person name="Hossain M.Z."/>
            <person name="Ahmed R."/>
            <person name="Khan M.M."/>
            <person name="Islam R."/>
            <person name="Rashid M.M."/>
            <person name="Khan S.A."/>
            <person name="Rahman M.S."/>
            <person name="Alam M."/>
        </authorList>
    </citation>
    <scope>NUCLEOTIDE SEQUENCE [LARGE SCALE GENOMIC DNA]</scope>
    <source>
        <strain evidence="14">cv. CVL-1</strain>
        <tissue evidence="13">Whole seedling</tissue>
    </source>
</reference>
<dbReference type="Pfam" id="PF07714">
    <property type="entry name" value="PK_Tyr_Ser-Thr"/>
    <property type="match status" value="1"/>
</dbReference>
<evidence type="ECO:0000256" key="6">
    <source>
        <dbReference type="ARBA" id="ARBA00022840"/>
    </source>
</evidence>
<evidence type="ECO:0000256" key="5">
    <source>
        <dbReference type="ARBA" id="ARBA00022777"/>
    </source>
</evidence>
<dbReference type="PANTHER" id="PTHR27007">
    <property type="match status" value="1"/>
</dbReference>